<keyword evidence="4" id="KW-1003">Cell membrane</keyword>
<dbReference type="PROSITE" id="PS50893">
    <property type="entry name" value="ABC_TRANSPORTER_2"/>
    <property type="match status" value="1"/>
</dbReference>
<evidence type="ECO:0000256" key="7">
    <source>
        <dbReference type="ARBA" id="ARBA00022967"/>
    </source>
</evidence>
<comment type="subcellular location">
    <subcellularLocation>
        <location evidence="1">Cell membrane</location>
        <topology evidence="1">Peripheral membrane protein</topology>
    </subcellularLocation>
</comment>
<evidence type="ECO:0000256" key="4">
    <source>
        <dbReference type="ARBA" id="ARBA00022475"/>
    </source>
</evidence>
<dbReference type="RefSeq" id="WP_218144109.1">
    <property type="nucleotide sequence ID" value="NZ_FODJ01000017.1"/>
</dbReference>
<dbReference type="NCBIfam" id="TIGR04520">
    <property type="entry name" value="ECF_ATPase_1"/>
    <property type="match status" value="1"/>
</dbReference>
<dbReference type="AlphaFoldDB" id="A0A1H8TM54"/>
<dbReference type="Gene3D" id="3.40.50.300">
    <property type="entry name" value="P-loop containing nucleotide triphosphate hydrolases"/>
    <property type="match status" value="1"/>
</dbReference>
<dbReference type="PANTHER" id="PTHR43553:SF24">
    <property type="entry name" value="ENERGY-COUPLING FACTOR TRANSPORTER ATP-BINDING PROTEIN ECFA1"/>
    <property type="match status" value="1"/>
</dbReference>
<keyword evidence="7" id="KW-1278">Translocase</keyword>
<dbReference type="InterPro" id="IPR027417">
    <property type="entry name" value="P-loop_NTPase"/>
</dbReference>
<evidence type="ECO:0000256" key="2">
    <source>
        <dbReference type="ARBA" id="ARBA00005417"/>
    </source>
</evidence>
<evidence type="ECO:0000259" key="9">
    <source>
        <dbReference type="PROSITE" id="PS50893"/>
    </source>
</evidence>
<evidence type="ECO:0000313" key="11">
    <source>
        <dbReference type="Proteomes" id="UP000199300"/>
    </source>
</evidence>
<dbReference type="CDD" id="cd03225">
    <property type="entry name" value="ABC_cobalt_CbiO_domain1"/>
    <property type="match status" value="1"/>
</dbReference>
<keyword evidence="11" id="KW-1185">Reference proteome</keyword>
<evidence type="ECO:0000256" key="6">
    <source>
        <dbReference type="ARBA" id="ARBA00022840"/>
    </source>
</evidence>
<keyword evidence="3" id="KW-0813">Transport</keyword>
<dbReference type="GO" id="GO:0042626">
    <property type="term" value="F:ATPase-coupled transmembrane transporter activity"/>
    <property type="evidence" value="ECO:0007669"/>
    <property type="project" value="TreeGrafter"/>
</dbReference>
<organism evidence="10 11">
    <name type="scientific">Amphibacillus marinus</name>
    <dbReference type="NCBI Taxonomy" id="872970"/>
    <lineage>
        <taxon>Bacteria</taxon>
        <taxon>Bacillati</taxon>
        <taxon>Bacillota</taxon>
        <taxon>Bacilli</taxon>
        <taxon>Bacillales</taxon>
        <taxon>Bacillaceae</taxon>
        <taxon>Amphibacillus</taxon>
    </lineage>
</organism>
<dbReference type="SMART" id="SM00382">
    <property type="entry name" value="AAA"/>
    <property type="match status" value="1"/>
</dbReference>
<gene>
    <name evidence="10" type="ORF">SAMN04488134_11726</name>
</gene>
<dbReference type="InterPro" id="IPR003593">
    <property type="entry name" value="AAA+_ATPase"/>
</dbReference>
<reference evidence="10 11" key="1">
    <citation type="submission" date="2016-10" db="EMBL/GenBank/DDBJ databases">
        <authorList>
            <person name="de Groot N.N."/>
        </authorList>
    </citation>
    <scope>NUCLEOTIDE SEQUENCE [LARGE SCALE GENOMIC DNA]</scope>
    <source>
        <strain evidence="10 11">CGMCC 1.10434</strain>
    </source>
</reference>
<comment type="similarity">
    <text evidence="2">Belongs to the ABC transporter superfamily.</text>
</comment>
<dbReference type="Pfam" id="PF00005">
    <property type="entry name" value="ABC_tran"/>
    <property type="match status" value="1"/>
</dbReference>
<dbReference type="InterPro" id="IPR003439">
    <property type="entry name" value="ABC_transporter-like_ATP-bd"/>
</dbReference>
<dbReference type="GO" id="GO:0005524">
    <property type="term" value="F:ATP binding"/>
    <property type="evidence" value="ECO:0007669"/>
    <property type="project" value="UniProtKB-KW"/>
</dbReference>
<keyword evidence="6 10" id="KW-0067">ATP-binding</keyword>
<dbReference type="PANTHER" id="PTHR43553">
    <property type="entry name" value="HEAVY METAL TRANSPORTER"/>
    <property type="match status" value="1"/>
</dbReference>
<evidence type="ECO:0000256" key="3">
    <source>
        <dbReference type="ARBA" id="ARBA00022448"/>
    </source>
</evidence>
<dbReference type="GO" id="GO:0015087">
    <property type="term" value="F:cobalt ion transmembrane transporter activity"/>
    <property type="evidence" value="ECO:0007669"/>
    <property type="project" value="UniProtKB-ARBA"/>
</dbReference>
<sequence>MPNLNAIQVKNIKFRYDLRLDHHVLSDVSFVVEKGKWVSIIGENGSGKSTLARLLVGLLPPESGSIFINNQLVDEQSKGQIRKKLGIVFQNPDNQFIGTTVEDDVAFGLENQQLSYEEMHNRVAEALKVVDMYEHRAKDPSQLSGGQKQRVAIAGVLALQPEIMIFDESFVMLDPLSRRELLESLQLIQAQYDLTIISITHDRNEAALADKVIVLEQGKLISEGAPANIFAEEKKLTPPFAEALRRRLATAGVSIPNHYMSEEELVDWLCK</sequence>
<dbReference type="FunFam" id="3.40.50.300:FF:000224">
    <property type="entry name" value="Energy-coupling factor transporter ATP-binding protein EcfA"/>
    <property type="match status" value="1"/>
</dbReference>
<proteinExistence type="inferred from homology"/>
<dbReference type="Proteomes" id="UP000199300">
    <property type="component" value="Unassembled WGS sequence"/>
</dbReference>
<dbReference type="InterPro" id="IPR017871">
    <property type="entry name" value="ABC_transporter-like_CS"/>
</dbReference>
<dbReference type="EMBL" id="FODJ01000017">
    <property type="protein sequence ID" value="SEO91643.1"/>
    <property type="molecule type" value="Genomic_DNA"/>
</dbReference>
<evidence type="ECO:0000256" key="5">
    <source>
        <dbReference type="ARBA" id="ARBA00022741"/>
    </source>
</evidence>
<dbReference type="PROSITE" id="PS00211">
    <property type="entry name" value="ABC_TRANSPORTER_1"/>
    <property type="match status" value="1"/>
</dbReference>
<dbReference type="SUPFAM" id="SSF52540">
    <property type="entry name" value="P-loop containing nucleoside triphosphate hydrolases"/>
    <property type="match status" value="1"/>
</dbReference>
<keyword evidence="5" id="KW-0547">Nucleotide-binding</keyword>
<dbReference type="InterPro" id="IPR050095">
    <property type="entry name" value="ECF_ABC_transporter_ATP-bd"/>
</dbReference>
<feature type="domain" description="ABC transporter" evidence="9">
    <location>
        <begin position="7"/>
        <end position="242"/>
    </location>
</feature>
<accession>A0A1H8TM54</accession>
<evidence type="ECO:0000256" key="8">
    <source>
        <dbReference type="ARBA" id="ARBA00023136"/>
    </source>
</evidence>
<dbReference type="GO" id="GO:0043190">
    <property type="term" value="C:ATP-binding cassette (ABC) transporter complex"/>
    <property type="evidence" value="ECO:0007669"/>
    <property type="project" value="TreeGrafter"/>
</dbReference>
<name>A0A1H8TM54_9BACI</name>
<protein>
    <submittedName>
        <fullName evidence="10">Energy-coupling factor transport system ATP-binding protein</fullName>
    </submittedName>
</protein>
<dbReference type="NCBIfam" id="NF010167">
    <property type="entry name" value="PRK13648.1"/>
    <property type="match status" value="1"/>
</dbReference>
<dbReference type="GO" id="GO:0016887">
    <property type="term" value="F:ATP hydrolysis activity"/>
    <property type="evidence" value="ECO:0007669"/>
    <property type="project" value="InterPro"/>
</dbReference>
<evidence type="ECO:0000256" key="1">
    <source>
        <dbReference type="ARBA" id="ARBA00004202"/>
    </source>
</evidence>
<evidence type="ECO:0000313" key="10">
    <source>
        <dbReference type="EMBL" id="SEO91643.1"/>
    </source>
</evidence>
<dbReference type="InterPro" id="IPR030947">
    <property type="entry name" value="EcfA_1"/>
</dbReference>
<keyword evidence="8" id="KW-0472">Membrane</keyword>
<dbReference type="STRING" id="872970.SAMN04488134_11726"/>
<dbReference type="InterPro" id="IPR015856">
    <property type="entry name" value="ABC_transpr_CbiO/EcfA_su"/>
</dbReference>